<keyword evidence="2" id="KW-1185">Reference proteome</keyword>
<dbReference type="GO" id="GO:0030246">
    <property type="term" value="F:carbohydrate binding"/>
    <property type="evidence" value="ECO:0007669"/>
    <property type="project" value="InterPro"/>
</dbReference>
<dbReference type="InterPro" id="IPR027839">
    <property type="entry name" value="DUF4432"/>
</dbReference>
<dbReference type="Proteomes" id="UP000294513">
    <property type="component" value="Unassembled WGS sequence"/>
</dbReference>
<proteinExistence type="predicted"/>
<dbReference type="EMBL" id="SMKU01000586">
    <property type="protein sequence ID" value="TDD61012.1"/>
    <property type="molecule type" value="Genomic_DNA"/>
</dbReference>
<dbReference type="OrthoDB" id="2528227at2"/>
<dbReference type="RefSeq" id="WP_131903614.1">
    <property type="nucleotide sequence ID" value="NZ_SMKU01000586.1"/>
</dbReference>
<dbReference type="GO" id="GO:0003824">
    <property type="term" value="F:catalytic activity"/>
    <property type="evidence" value="ECO:0007669"/>
    <property type="project" value="InterPro"/>
</dbReference>
<comment type="caution">
    <text evidence="1">The sequence shown here is derived from an EMBL/GenBank/DDBJ whole genome shotgun (WGS) entry which is preliminary data.</text>
</comment>
<accession>A0A4R4ZV76</accession>
<sequence>MTYRRHRPARNWGARVHEITWAGLRALVLENELLRVTVLAGKGGDIAEFCFKPRDMDFVWLSPNGLRNPRDVAGGAADDTAAFLDHYEGGWQEVLPNGGAPGTYRGAALAQHGEVAGLPWDADIVTDDAREVAVRLTVRGRRLPLRLTKTFRLRSGEAELIVEEELANESGVVLEVMWGHHIVFGAPFLRPGHRIRLPAGTRVVPHETAINPLGRRVRAGGPYDWPDVPSGDPEGGPDAVVDLGVVPDYGAPSEIVYLTDLREGRYEVVDPAAGLGMRVRWDVSVLPHLWLWQELGATAGHPWWGRAYVVGLEPFAGYPTDGLAAAVENGTALRLDPHSTRRLWLRAGVIEGAAG</sequence>
<dbReference type="SUPFAM" id="SSF74650">
    <property type="entry name" value="Galactose mutarotase-like"/>
    <property type="match status" value="1"/>
</dbReference>
<name>A0A4R4ZV76_9ACTN</name>
<dbReference type="InterPro" id="IPR011013">
    <property type="entry name" value="Gal_mutarotase_sf_dom"/>
</dbReference>
<evidence type="ECO:0000313" key="1">
    <source>
        <dbReference type="EMBL" id="TDD61012.1"/>
    </source>
</evidence>
<reference evidence="1 2" key="1">
    <citation type="submission" date="2019-03" db="EMBL/GenBank/DDBJ databases">
        <title>Draft genome sequences of novel Actinobacteria.</title>
        <authorList>
            <person name="Sahin N."/>
            <person name="Ay H."/>
            <person name="Saygin H."/>
        </authorList>
    </citation>
    <scope>NUCLEOTIDE SEQUENCE [LARGE SCALE GENOMIC DNA]</scope>
    <source>
        <strain evidence="1 2">H3C3</strain>
    </source>
</reference>
<evidence type="ECO:0000313" key="2">
    <source>
        <dbReference type="Proteomes" id="UP000294513"/>
    </source>
</evidence>
<dbReference type="Pfam" id="PF14486">
    <property type="entry name" value="DUF4432"/>
    <property type="match status" value="2"/>
</dbReference>
<dbReference type="GO" id="GO:0005975">
    <property type="term" value="P:carbohydrate metabolic process"/>
    <property type="evidence" value="ECO:0007669"/>
    <property type="project" value="InterPro"/>
</dbReference>
<dbReference type="AlphaFoldDB" id="A0A4R4ZV76"/>
<organism evidence="1 2">
    <name type="scientific">Actinomadura rubrisoli</name>
    <dbReference type="NCBI Taxonomy" id="2530368"/>
    <lineage>
        <taxon>Bacteria</taxon>
        <taxon>Bacillati</taxon>
        <taxon>Actinomycetota</taxon>
        <taxon>Actinomycetes</taxon>
        <taxon>Streptosporangiales</taxon>
        <taxon>Thermomonosporaceae</taxon>
        <taxon>Actinomadura</taxon>
    </lineage>
</organism>
<protein>
    <submittedName>
        <fullName evidence="1">DUF4432 family protein</fullName>
    </submittedName>
</protein>
<gene>
    <name evidence="1" type="ORF">E1298_45685</name>
</gene>
<dbReference type="Gene3D" id="2.70.98.10">
    <property type="match status" value="1"/>
</dbReference>
<dbReference type="InterPro" id="IPR014718">
    <property type="entry name" value="GH-type_carb-bd"/>
</dbReference>